<evidence type="ECO:0000313" key="7">
    <source>
        <dbReference type="Proteomes" id="UP000005226"/>
    </source>
</evidence>
<comment type="similarity">
    <text evidence="1">Belongs to the peptidase C19 family.</text>
</comment>
<feature type="compositionally biased region" description="Polar residues" evidence="4">
    <location>
        <begin position="511"/>
        <end position="526"/>
    </location>
</feature>
<dbReference type="PROSITE" id="PS50235">
    <property type="entry name" value="USP_3"/>
    <property type="match status" value="1"/>
</dbReference>
<evidence type="ECO:0000256" key="3">
    <source>
        <dbReference type="ARBA" id="ARBA00022801"/>
    </source>
</evidence>
<dbReference type="PANTHER" id="PTHR22975:SF38">
    <property type="entry name" value="INACTIVE UBIQUITIN CARBOXYL-TERMINAL HYDROLASE 53 ISOFORM X1"/>
    <property type="match status" value="1"/>
</dbReference>
<dbReference type="GO" id="GO:0007605">
    <property type="term" value="P:sensory perception of sound"/>
    <property type="evidence" value="ECO:0007669"/>
    <property type="project" value="TreeGrafter"/>
</dbReference>
<dbReference type="GeneID" id="101065457"/>
<feature type="region of interest" description="Disordered" evidence="4">
    <location>
        <begin position="1"/>
        <end position="39"/>
    </location>
</feature>
<reference evidence="6" key="2">
    <citation type="submission" date="2025-08" db="UniProtKB">
        <authorList>
            <consortium name="Ensembl"/>
        </authorList>
    </citation>
    <scope>IDENTIFICATION</scope>
</reference>
<feature type="region of interest" description="Disordered" evidence="4">
    <location>
        <begin position="414"/>
        <end position="542"/>
    </location>
</feature>
<dbReference type="Ensembl" id="ENSTRUT00000081626.1">
    <property type="protein sequence ID" value="ENSTRUP00000069920.1"/>
    <property type="gene ID" value="ENSTRUG00000014217.3"/>
</dbReference>
<feature type="region of interest" description="Disordered" evidence="4">
    <location>
        <begin position="561"/>
        <end position="942"/>
    </location>
</feature>
<evidence type="ECO:0000256" key="4">
    <source>
        <dbReference type="SAM" id="MobiDB-lite"/>
    </source>
</evidence>
<feature type="compositionally biased region" description="Basic and acidic residues" evidence="4">
    <location>
        <begin position="438"/>
        <end position="458"/>
    </location>
</feature>
<feature type="compositionally biased region" description="Polar residues" evidence="4">
    <location>
        <begin position="842"/>
        <end position="866"/>
    </location>
</feature>
<dbReference type="InterPro" id="IPR001394">
    <property type="entry name" value="Peptidase_C19_UCH"/>
</dbReference>
<gene>
    <name evidence="6" type="primary">usp53b</name>
</gene>
<feature type="compositionally biased region" description="Basic and acidic residues" evidence="4">
    <location>
        <begin position="608"/>
        <end position="624"/>
    </location>
</feature>
<feature type="compositionally biased region" description="Basic and acidic residues" evidence="4">
    <location>
        <begin position="578"/>
        <end position="599"/>
    </location>
</feature>
<evidence type="ECO:0000256" key="2">
    <source>
        <dbReference type="ARBA" id="ARBA00022786"/>
    </source>
</evidence>
<dbReference type="Pfam" id="PF00443">
    <property type="entry name" value="UCH"/>
    <property type="match status" value="1"/>
</dbReference>
<reference evidence="6 7" key="1">
    <citation type="journal article" date="2011" name="Genome Biol. Evol.">
        <title>Integration of the genetic map and genome assembly of fugu facilitates insights into distinct features of genome evolution in teleosts and mammals.</title>
        <authorList>
            <person name="Kai W."/>
            <person name="Kikuchi K."/>
            <person name="Tohari S."/>
            <person name="Chew A.K."/>
            <person name="Tay A."/>
            <person name="Fujiwara A."/>
            <person name="Hosoya S."/>
            <person name="Suetake H."/>
            <person name="Naruse K."/>
            <person name="Brenner S."/>
            <person name="Suzuki Y."/>
            <person name="Venkatesh B."/>
        </authorList>
    </citation>
    <scope>NUCLEOTIDE SEQUENCE [LARGE SCALE GENOMIC DNA]</scope>
</reference>
<dbReference type="InParanoid" id="A0A674N9N7"/>
<keyword evidence="7" id="KW-1185">Reference proteome</keyword>
<reference evidence="6" key="3">
    <citation type="submission" date="2025-09" db="UniProtKB">
        <authorList>
            <consortium name="Ensembl"/>
        </authorList>
    </citation>
    <scope>IDENTIFICATION</scope>
</reference>
<feature type="compositionally biased region" description="Polar residues" evidence="4">
    <location>
        <begin position="910"/>
        <end position="928"/>
    </location>
</feature>
<dbReference type="OMA" id="PHNGKHQ"/>
<accession>A0A674N9N7</accession>
<feature type="compositionally biased region" description="Basic and acidic residues" evidence="4">
    <location>
        <begin position="750"/>
        <end position="764"/>
    </location>
</feature>
<dbReference type="Gene3D" id="3.90.70.10">
    <property type="entry name" value="Cysteine proteinases"/>
    <property type="match status" value="1"/>
</dbReference>
<dbReference type="SUPFAM" id="SSF54001">
    <property type="entry name" value="Cysteine proteinases"/>
    <property type="match status" value="1"/>
</dbReference>
<feature type="compositionally biased region" description="Basic and acidic residues" evidence="4">
    <location>
        <begin position="561"/>
        <end position="571"/>
    </location>
</feature>
<dbReference type="GO" id="GO:0010996">
    <property type="term" value="P:response to auditory stimulus"/>
    <property type="evidence" value="ECO:0007669"/>
    <property type="project" value="TreeGrafter"/>
</dbReference>
<feature type="compositionally biased region" description="Low complexity" evidence="4">
    <location>
        <begin position="15"/>
        <end position="29"/>
    </location>
</feature>
<dbReference type="GO" id="GO:0005911">
    <property type="term" value="C:cell-cell junction"/>
    <property type="evidence" value="ECO:0007669"/>
    <property type="project" value="TreeGrafter"/>
</dbReference>
<protein>
    <submittedName>
        <fullName evidence="6">Ubiquitin specific peptidase 53</fullName>
    </submittedName>
</protein>
<feature type="compositionally biased region" description="Polar residues" evidence="4">
    <location>
        <begin position="777"/>
        <end position="796"/>
    </location>
</feature>
<feature type="compositionally biased region" description="Low complexity" evidence="4">
    <location>
        <begin position="685"/>
        <end position="696"/>
    </location>
</feature>
<dbReference type="GeneTree" id="ENSGT00940000156337"/>
<dbReference type="InterPro" id="IPR052398">
    <property type="entry name" value="Ubiquitin_hydrolase_53/54"/>
</dbReference>
<dbReference type="InterPro" id="IPR038765">
    <property type="entry name" value="Papain-like_cys_pep_sf"/>
</dbReference>
<dbReference type="GO" id="GO:0016579">
    <property type="term" value="P:protein deubiquitination"/>
    <property type="evidence" value="ECO:0007669"/>
    <property type="project" value="InterPro"/>
</dbReference>
<feature type="compositionally biased region" description="Polar residues" evidence="4">
    <location>
        <begin position="643"/>
        <end position="670"/>
    </location>
</feature>
<dbReference type="Proteomes" id="UP000005226">
    <property type="component" value="Chromosome 17"/>
</dbReference>
<dbReference type="FunFam" id="3.90.70.10:FF:000041">
    <property type="entry name" value="Inactive ubiquitin carboxyl-terminal hydrolase 53"/>
    <property type="match status" value="1"/>
</dbReference>
<evidence type="ECO:0000256" key="1">
    <source>
        <dbReference type="ARBA" id="ARBA00009085"/>
    </source>
</evidence>
<dbReference type="InterPro" id="IPR028889">
    <property type="entry name" value="USP"/>
</dbReference>
<sequence>MKWKEPMARPNHQLPPTSMSSRSKSPPKSGEAAGSNSKTWVKMFKKPGKGLKKSYQPGSMMSLALTKGLMNEPGQNSCFLNSAVQVLWQLDIFRRSLRHLSGHFCLGDACIFCALKSIFSQFQQSRERVLPSDSLRNALAETFKDEQRFQLGLMDDAAECFENILERIHLHIVSDPTTDSCCSKSCITHQKFAMMLYEQFVCRCCGASSDPHPFTEFVHYVSTTALCQQVNRMLGKNRPDMFGELLQAANSTGDLRSCPSDCGQSIKIRRVLLNCPEIVTIGFVWDSEQSDLTDDVIWSLGPRLNLCGLFNRVSDENAKRCELHLVGMICFSSKHYSAFAYHTKSSKWMFFDDATVKEIGSKWKDVASKCIRGHFQPLLLFYTNPEGSPVSNEDAPRQTTMCPRYKAQVNGDVTVKLPHGSPSKFPDAFTNSLQRPNEMSRKDRGHRKTELPQHKETAPPRSSSPHENGPRTNPDPKMKGVLRKSANLSSKGSQEPRGQSISPQAGRHAQKSNASPNCYEPESSQEQWEKVGSEGGRSKCKSAWRPVREVLNVDNVLSELEQRRQSQHDGKLPAQERVTAEETQERGRESLRAREERKQMCLMTIYEDEQRHESESHSSVESEIRVSQQRAGKLRSGPKTLLRSDTWTIQRTESGYESSDRLSSGSTNPDSPGVDGLMVKDQRSTPETQQQSQPQQKGDDATSPSPSHNGKHQLKPQGKNHDQLSHLHQKCSPSLRRKSKYTSNTSRKGVSSERDSTGSDRQGGEPELSICRGLAEDSSTLRHITKTSSSEWNSSDDLALSEPEDRENAYRSGGSEAVASESPCPQITLSYHAPSNAAPETFQLSGQRQQGATGAPNPRSSLQASPHQGEVSHAVFRPRMLQEPFTSNPRPSPYFSPHRKPDIPALRTFSDASSKSGSDPERSTPSSCESEDRLTGCRADQLPPTQEVSLTTYFNVDNCMTETYRLKYHNQRPLVLSATVPRTVVMTDGRDSRHTRTATYSQDVPKARAETSHNSNKPTAKWNPVTAKGLDERGFL</sequence>
<dbReference type="GO" id="GO:0004843">
    <property type="term" value="F:cysteine-type deubiquitinase activity"/>
    <property type="evidence" value="ECO:0007669"/>
    <property type="project" value="InterPro"/>
</dbReference>
<keyword evidence="2" id="KW-0833">Ubl conjugation pathway</keyword>
<organism evidence="6 7">
    <name type="scientific">Takifugu rubripes</name>
    <name type="common">Japanese pufferfish</name>
    <name type="synonym">Fugu rubripes</name>
    <dbReference type="NCBI Taxonomy" id="31033"/>
    <lineage>
        <taxon>Eukaryota</taxon>
        <taxon>Metazoa</taxon>
        <taxon>Chordata</taxon>
        <taxon>Craniata</taxon>
        <taxon>Vertebrata</taxon>
        <taxon>Euteleostomi</taxon>
        <taxon>Actinopterygii</taxon>
        <taxon>Neopterygii</taxon>
        <taxon>Teleostei</taxon>
        <taxon>Neoteleostei</taxon>
        <taxon>Acanthomorphata</taxon>
        <taxon>Eupercaria</taxon>
        <taxon>Tetraodontiformes</taxon>
        <taxon>Tetradontoidea</taxon>
        <taxon>Tetraodontidae</taxon>
        <taxon>Takifugu</taxon>
    </lineage>
</organism>
<dbReference type="OrthoDB" id="205782at2759"/>
<dbReference type="CDD" id="cd02257">
    <property type="entry name" value="Peptidase_C19"/>
    <property type="match status" value="1"/>
</dbReference>
<dbReference type="AlphaFoldDB" id="A0A674N9N7"/>
<feature type="compositionally biased region" description="Polar residues" evidence="4">
    <location>
        <begin position="486"/>
        <end position="503"/>
    </location>
</feature>
<proteinExistence type="inferred from homology"/>
<name>A0A674N9N7_TAKRU</name>
<keyword evidence="3" id="KW-0378">Hydrolase</keyword>
<feature type="region of interest" description="Disordered" evidence="4">
    <location>
        <begin position="991"/>
        <end position="1036"/>
    </location>
</feature>
<dbReference type="PANTHER" id="PTHR22975">
    <property type="entry name" value="UBIQUITIN SPECIFIC PROTEINASE"/>
    <property type="match status" value="1"/>
</dbReference>
<feature type="domain" description="USP" evidence="5">
    <location>
        <begin position="67"/>
        <end position="385"/>
    </location>
</feature>
<evidence type="ECO:0000259" key="5">
    <source>
        <dbReference type="PROSITE" id="PS50235"/>
    </source>
</evidence>
<evidence type="ECO:0000313" key="6">
    <source>
        <dbReference type="Ensembl" id="ENSTRUP00000069920.1"/>
    </source>
</evidence>
<dbReference type="RefSeq" id="XP_003972052.3">
    <property type="nucleotide sequence ID" value="XM_003972003.3"/>
</dbReference>